<reference evidence="1 2" key="1">
    <citation type="submission" date="2020-08" db="EMBL/GenBank/DDBJ databases">
        <title>Sequencing the genomes of 1000 actinobacteria strains.</title>
        <authorList>
            <person name="Klenk H.-P."/>
        </authorList>
    </citation>
    <scope>NUCLEOTIDE SEQUENCE [LARGE SCALE GENOMIC DNA]</scope>
    <source>
        <strain evidence="1 2">DSM 17294</strain>
    </source>
</reference>
<gene>
    <name evidence="1" type="ORF">HDA44_006789</name>
</gene>
<dbReference type="Proteomes" id="UP000558997">
    <property type="component" value="Unassembled WGS sequence"/>
</dbReference>
<evidence type="ECO:0000313" key="1">
    <source>
        <dbReference type="EMBL" id="MBB5983448.1"/>
    </source>
</evidence>
<sequence length="52" mass="6089">MPDPPWERSVPITPRTTTRKRLHLPRENIRNLPALHTWLEATHREAPAALDE</sequence>
<dbReference type="EMBL" id="JACHNF010000001">
    <property type="protein sequence ID" value="MBB5983448.1"/>
    <property type="molecule type" value="Genomic_DNA"/>
</dbReference>
<organism evidence="1 2">
    <name type="scientific">Kribbella solani</name>
    <dbReference type="NCBI Taxonomy" id="236067"/>
    <lineage>
        <taxon>Bacteria</taxon>
        <taxon>Bacillati</taxon>
        <taxon>Actinomycetota</taxon>
        <taxon>Actinomycetes</taxon>
        <taxon>Propionibacteriales</taxon>
        <taxon>Kribbellaceae</taxon>
        <taxon>Kribbella</taxon>
    </lineage>
</organism>
<dbReference type="AlphaFoldDB" id="A0A841E854"/>
<keyword evidence="2" id="KW-1185">Reference proteome</keyword>
<comment type="caution">
    <text evidence="1">The sequence shown here is derived from an EMBL/GenBank/DDBJ whole genome shotgun (WGS) entry which is preliminary data.</text>
</comment>
<protein>
    <submittedName>
        <fullName evidence="1">Uncharacterized protein</fullName>
    </submittedName>
</protein>
<name>A0A841E854_9ACTN</name>
<accession>A0A841E854</accession>
<proteinExistence type="predicted"/>
<evidence type="ECO:0000313" key="2">
    <source>
        <dbReference type="Proteomes" id="UP000558997"/>
    </source>
</evidence>